<dbReference type="Gene3D" id="3.40.50.150">
    <property type="entry name" value="Vaccinia Virus protein VP39"/>
    <property type="match status" value="1"/>
</dbReference>
<dbReference type="OMA" id="INWAREG"/>
<evidence type="ECO:0000256" key="5">
    <source>
        <dbReference type="ARBA" id="ARBA00022516"/>
    </source>
</evidence>
<comment type="subcellular location">
    <subcellularLocation>
        <location evidence="1">Membrane</location>
        <topology evidence="1">Multi-pass membrane protein</topology>
    </subcellularLocation>
</comment>
<keyword evidence="13 15" id="KW-0472">Membrane</keyword>
<comment type="pathway">
    <text evidence="2">Lipid metabolism; sphingolipid metabolism.</text>
</comment>
<evidence type="ECO:0000256" key="9">
    <source>
        <dbReference type="ARBA" id="ARBA00022692"/>
    </source>
</evidence>
<sequence>MVNMSRPEKPRALGDEFAQLWESAHVALVEDAKRPTVAPAPLPYHGAGSTQFPDKTMWAAIFGVPAVPVVALGASYVWYLPSLLVLGLPTFAVFIYLSSRLLSPPAQLTKTPGKPLEHYLKFRDAEWQKRFGGRAPGSTKVPMEELFEAYFDEKVDLKGDVLDVLEQRYDYAQFQFSLGQFLFFLTQWVPETIWHSRTQDQDQVCEHYDRGNDFYAAFLGPRMVYTSGLVADPSTRESLEQLQDNKLERVCQIMQMKAGERHLDIGCGWSTLTIHAAKHYGTHSTGVTLSKNQVEFGGRRAEENGVANRVHFLHMDYRDIPYAKYDKITCLEMAEHVGVRNFPKFLEQVRGMLTDDGLFYLQIAGLRRRWTFEDLIWGLFMAKYVFPGADASMPLAWVIGQLETAGFEVRESHTVGVHYSATIERWYRNWIRNRAVMSERYGERLTRVWEVFLAWSTIISRQGSATCYQIVAHKNLNQFKREGLFRDVHVAQHGIC</sequence>
<reference evidence="16 17" key="1">
    <citation type="submission" date="2009-11" db="EMBL/GenBank/DDBJ databases">
        <title>Annotation of Allomyces macrogynus ATCC 38327.</title>
        <authorList>
            <consortium name="The Broad Institute Genome Sequencing Platform"/>
            <person name="Russ C."/>
            <person name="Cuomo C."/>
            <person name="Burger G."/>
            <person name="Gray M.W."/>
            <person name="Holland P.W.H."/>
            <person name="King N."/>
            <person name="Lang F.B.F."/>
            <person name="Roger A.J."/>
            <person name="Ruiz-Trillo I."/>
            <person name="Young S.K."/>
            <person name="Zeng Q."/>
            <person name="Gargeya S."/>
            <person name="Fitzgerald M."/>
            <person name="Haas B."/>
            <person name="Abouelleil A."/>
            <person name="Alvarado L."/>
            <person name="Arachchi H.M."/>
            <person name="Berlin A."/>
            <person name="Chapman S.B."/>
            <person name="Gearin G."/>
            <person name="Goldberg J."/>
            <person name="Griggs A."/>
            <person name="Gujja S."/>
            <person name="Hansen M."/>
            <person name="Heiman D."/>
            <person name="Howarth C."/>
            <person name="Larimer J."/>
            <person name="Lui A."/>
            <person name="MacDonald P.J.P."/>
            <person name="McCowen C."/>
            <person name="Montmayeur A."/>
            <person name="Murphy C."/>
            <person name="Neiman D."/>
            <person name="Pearson M."/>
            <person name="Priest M."/>
            <person name="Roberts A."/>
            <person name="Saif S."/>
            <person name="Shea T."/>
            <person name="Sisk P."/>
            <person name="Stolte C."/>
            <person name="Sykes S."/>
            <person name="Wortman J."/>
            <person name="Nusbaum C."/>
            <person name="Birren B."/>
        </authorList>
    </citation>
    <scope>NUCLEOTIDE SEQUENCE [LARGE SCALE GENOMIC DNA]</scope>
    <source>
        <strain evidence="16 17">ATCC 38327</strain>
    </source>
</reference>
<evidence type="ECO:0000256" key="8">
    <source>
        <dbReference type="ARBA" id="ARBA00022691"/>
    </source>
</evidence>
<dbReference type="PANTHER" id="PTHR45197">
    <property type="entry name" value="SYNTHASE, PUTATIVE (AFU_ORTHOLOGUE AFUA_7G04190)-RELATED"/>
    <property type="match status" value="1"/>
</dbReference>
<dbReference type="InterPro" id="IPR052290">
    <property type="entry name" value="Sphingo_C9-MT"/>
</dbReference>
<dbReference type="EMBL" id="GG745365">
    <property type="protein sequence ID" value="KNE70255.1"/>
    <property type="molecule type" value="Genomic_DNA"/>
</dbReference>
<dbReference type="GO" id="GO:0016020">
    <property type="term" value="C:membrane"/>
    <property type="evidence" value="ECO:0007669"/>
    <property type="project" value="UniProtKB-SubCell"/>
</dbReference>
<evidence type="ECO:0000256" key="10">
    <source>
        <dbReference type="ARBA" id="ARBA00022919"/>
    </source>
</evidence>
<evidence type="ECO:0000256" key="11">
    <source>
        <dbReference type="ARBA" id="ARBA00022989"/>
    </source>
</evidence>
<dbReference type="eggNOG" id="ENOG502QS47">
    <property type="taxonomic scope" value="Eukaryota"/>
</dbReference>
<dbReference type="STRING" id="578462.A0A0L0T678"/>
<proteinExistence type="inferred from homology"/>
<evidence type="ECO:0000256" key="7">
    <source>
        <dbReference type="ARBA" id="ARBA00022679"/>
    </source>
</evidence>
<evidence type="ECO:0000256" key="2">
    <source>
        <dbReference type="ARBA" id="ARBA00004760"/>
    </source>
</evidence>
<accession>A0A0L0T678</accession>
<dbReference type="VEuPathDB" id="FungiDB:AMAG_14406"/>
<dbReference type="SUPFAM" id="SSF53335">
    <property type="entry name" value="S-adenosyl-L-methionine-dependent methyltransferases"/>
    <property type="match status" value="1"/>
</dbReference>
<evidence type="ECO:0000313" key="16">
    <source>
        <dbReference type="EMBL" id="KNE70255.1"/>
    </source>
</evidence>
<dbReference type="PANTHER" id="PTHR45197:SF1">
    <property type="entry name" value="SPHINGOLIPID C9-METHYLTRANSFERASE A-RELATED"/>
    <property type="match status" value="1"/>
</dbReference>
<evidence type="ECO:0000256" key="6">
    <source>
        <dbReference type="ARBA" id="ARBA00022603"/>
    </source>
</evidence>
<dbReference type="CDD" id="cd02440">
    <property type="entry name" value="AdoMet_MTases"/>
    <property type="match status" value="1"/>
</dbReference>
<feature type="transmembrane region" description="Helical" evidence="15">
    <location>
        <begin position="58"/>
        <end position="78"/>
    </location>
</feature>
<dbReference type="Proteomes" id="UP000054350">
    <property type="component" value="Unassembled WGS sequence"/>
</dbReference>
<evidence type="ECO:0000256" key="4">
    <source>
        <dbReference type="ARBA" id="ARBA00010815"/>
    </source>
</evidence>
<dbReference type="GO" id="GO:0006665">
    <property type="term" value="P:sphingolipid metabolic process"/>
    <property type="evidence" value="ECO:0007669"/>
    <property type="project" value="UniProtKB-KW"/>
</dbReference>
<evidence type="ECO:0000256" key="1">
    <source>
        <dbReference type="ARBA" id="ARBA00004141"/>
    </source>
</evidence>
<keyword evidence="11 15" id="KW-1133">Transmembrane helix</keyword>
<dbReference type="Pfam" id="PF02353">
    <property type="entry name" value="CMAS"/>
    <property type="match status" value="1"/>
</dbReference>
<keyword evidence="5" id="KW-0444">Lipid biosynthesis</keyword>
<reference evidence="17" key="2">
    <citation type="submission" date="2009-11" db="EMBL/GenBank/DDBJ databases">
        <title>The Genome Sequence of Allomyces macrogynus strain ATCC 38327.</title>
        <authorList>
            <consortium name="The Broad Institute Genome Sequencing Platform"/>
            <person name="Russ C."/>
            <person name="Cuomo C."/>
            <person name="Shea T."/>
            <person name="Young S.K."/>
            <person name="Zeng Q."/>
            <person name="Koehrsen M."/>
            <person name="Haas B."/>
            <person name="Borodovsky M."/>
            <person name="Guigo R."/>
            <person name="Alvarado L."/>
            <person name="Berlin A."/>
            <person name="Borenstein D."/>
            <person name="Chen Z."/>
            <person name="Engels R."/>
            <person name="Freedman E."/>
            <person name="Gellesch M."/>
            <person name="Goldberg J."/>
            <person name="Griggs A."/>
            <person name="Gujja S."/>
            <person name="Heiman D."/>
            <person name="Hepburn T."/>
            <person name="Howarth C."/>
            <person name="Jen D."/>
            <person name="Larson L."/>
            <person name="Lewis B."/>
            <person name="Mehta T."/>
            <person name="Park D."/>
            <person name="Pearson M."/>
            <person name="Roberts A."/>
            <person name="Saif S."/>
            <person name="Shenoy N."/>
            <person name="Sisk P."/>
            <person name="Stolte C."/>
            <person name="Sykes S."/>
            <person name="Walk T."/>
            <person name="White J."/>
            <person name="Yandava C."/>
            <person name="Burger G."/>
            <person name="Gray M.W."/>
            <person name="Holland P.W.H."/>
            <person name="King N."/>
            <person name="Lang F.B.F."/>
            <person name="Roger A.J."/>
            <person name="Ruiz-Trillo I."/>
            <person name="Lander E."/>
            <person name="Nusbaum C."/>
        </authorList>
    </citation>
    <scope>NUCLEOTIDE SEQUENCE [LARGE SCALE GENOMIC DNA]</scope>
    <source>
        <strain evidence="17">ATCC 38327</strain>
    </source>
</reference>
<dbReference type="GO" id="GO:0008168">
    <property type="term" value="F:methyltransferase activity"/>
    <property type="evidence" value="ECO:0007669"/>
    <property type="project" value="UniProtKB-KW"/>
</dbReference>
<keyword evidence="8" id="KW-0949">S-adenosyl-L-methionine</keyword>
<evidence type="ECO:0000313" key="17">
    <source>
        <dbReference type="Proteomes" id="UP000054350"/>
    </source>
</evidence>
<keyword evidence="6" id="KW-0489">Methyltransferase</keyword>
<protein>
    <recommendedName>
        <fullName evidence="14">sphingolipid C(9)-methyltransferase</fullName>
        <ecNumber evidence="14">2.1.1.317</ecNumber>
    </recommendedName>
</protein>
<dbReference type="InterPro" id="IPR029063">
    <property type="entry name" value="SAM-dependent_MTases_sf"/>
</dbReference>
<dbReference type="OrthoDB" id="412182at2759"/>
<dbReference type="AlphaFoldDB" id="A0A0L0T678"/>
<keyword evidence="17" id="KW-1185">Reference proteome</keyword>
<evidence type="ECO:0000256" key="12">
    <source>
        <dbReference type="ARBA" id="ARBA00023098"/>
    </source>
</evidence>
<keyword evidence="9 15" id="KW-0812">Transmembrane</keyword>
<dbReference type="EC" id="2.1.1.317" evidence="14"/>
<dbReference type="GO" id="GO:0032259">
    <property type="term" value="P:methylation"/>
    <property type="evidence" value="ECO:0007669"/>
    <property type="project" value="UniProtKB-KW"/>
</dbReference>
<gene>
    <name evidence="16" type="ORF">AMAG_14406</name>
</gene>
<comment type="similarity">
    <text evidence="4">Belongs to the CFA/CMAS family.</text>
</comment>
<evidence type="ECO:0000256" key="13">
    <source>
        <dbReference type="ARBA" id="ARBA00023136"/>
    </source>
</evidence>
<keyword evidence="7" id="KW-0808">Transferase</keyword>
<evidence type="ECO:0000256" key="15">
    <source>
        <dbReference type="SAM" id="Phobius"/>
    </source>
</evidence>
<comment type="pathway">
    <text evidence="3">Sphingolipid metabolism.</text>
</comment>
<organism evidence="16 17">
    <name type="scientific">Allomyces macrogynus (strain ATCC 38327)</name>
    <name type="common">Allomyces javanicus var. macrogynus</name>
    <dbReference type="NCBI Taxonomy" id="578462"/>
    <lineage>
        <taxon>Eukaryota</taxon>
        <taxon>Fungi</taxon>
        <taxon>Fungi incertae sedis</taxon>
        <taxon>Blastocladiomycota</taxon>
        <taxon>Blastocladiomycetes</taxon>
        <taxon>Blastocladiales</taxon>
        <taxon>Blastocladiaceae</taxon>
        <taxon>Allomyces</taxon>
    </lineage>
</organism>
<evidence type="ECO:0000256" key="3">
    <source>
        <dbReference type="ARBA" id="ARBA00004991"/>
    </source>
</evidence>
<keyword evidence="12" id="KW-0443">Lipid metabolism</keyword>
<keyword evidence="10" id="KW-0746">Sphingolipid metabolism</keyword>
<evidence type="ECO:0000256" key="14">
    <source>
        <dbReference type="ARBA" id="ARBA00039020"/>
    </source>
</evidence>
<name>A0A0L0T678_ALLM3</name>